<dbReference type="EMBL" id="BARS01000893">
    <property type="protein sequence ID" value="GAF83879.1"/>
    <property type="molecule type" value="Genomic_DNA"/>
</dbReference>
<accession>X0SS36</accession>
<comment type="caution">
    <text evidence="1">The sequence shown here is derived from an EMBL/GenBank/DDBJ whole genome shotgun (WGS) entry which is preliminary data.</text>
</comment>
<gene>
    <name evidence="1" type="ORF">S01H1_01948</name>
</gene>
<feature type="non-terminal residue" evidence="1">
    <location>
        <position position="92"/>
    </location>
</feature>
<sequence length="92" mass="10707">MGDFPLSEVFIPAYFLNYSELLLTDHRTFHFLAYSLDLSAHLKFSFLPLDCFGFAFNDKQGSPEIVESVINFVQDMNIINIYHYYVKRLGNS</sequence>
<name>X0SS36_9ZZZZ</name>
<protein>
    <submittedName>
        <fullName evidence="1">Uncharacterized protein</fullName>
    </submittedName>
</protein>
<proteinExistence type="predicted"/>
<reference evidence="1" key="1">
    <citation type="journal article" date="2014" name="Front. Microbiol.">
        <title>High frequency of phylogenetically diverse reductive dehalogenase-homologous genes in deep subseafloor sedimentary metagenomes.</title>
        <authorList>
            <person name="Kawai M."/>
            <person name="Futagami T."/>
            <person name="Toyoda A."/>
            <person name="Takaki Y."/>
            <person name="Nishi S."/>
            <person name="Hori S."/>
            <person name="Arai W."/>
            <person name="Tsubouchi T."/>
            <person name="Morono Y."/>
            <person name="Uchiyama I."/>
            <person name="Ito T."/>
            <person name="Fujiyama A."/>
            <person name="Inagaki F."/>
            <person name="Takami H."/>
        </authorList>
    </citation>
    <scope>NUCLEOTIDE SEQUENCE</scope>
    <source>
        <strain evidence="1">Expedition CK06-06</strain>
    </source>
</reference>
<organism evidence="1">
    <name type="scientific">marine sediment metagenome</name>
    <dbReference type="NCBI Taxonomy" id="412755"/>
    <lineage>
        <taxon>unclassified sequences</taxon>
        <taxon>metagenomes</taxon>
        <taxon>ecological metagenomes</taxon>
    </lineage>
</organism>
<evidence type="ECO:0000313" key="1">
    <source>
        <dbReference type="EMBL" id="GAF83879.1"/>
    </source>
</evidence>
<dbReference type="AlphaFoldDB" id="X0SS36"/>